<gene>
    <name evidence="2" type="ORF">HPBE_LOCUS5066</name>
</gene>
<proteinExistence type="predicted"/>
<reference evidence="2 3" key="1">
    <citation type="submission" date="2018-11" db="EMBL/GenBank/DDBJ databases">
        <authorList>
            <consortium name="Pathogen Informatics"/>
        </authorList>
    </citation>
    <scope>NUCLEOTIDE SEQUENCE [LARGE SCALE GENOMIC DNA]</scope>
</reference>
<evidence type="ECO:0000313" key="3">
    <source>
        <dbReference type="Proteomes" id="UP000050761"/>
    </source>
</evidence>
<dbReference type="WBParaSite" id="HPBE_0000506501-mRNA-1">
    <property type="protein sequence ID" value="HPBE_0000506501-mRNA-1"/>
    <property type="gene ID" value="HPBE_0000506501"/>
</dbReference>
<dbReference type="EMBL" id="UZAH01025407">
    <property type="protein sequence ID" value="VDO63290.1"/>
    <property type="molecule type" value="Genomic_DNA"/>
</dbReference>
<accession>A0A183FF30</accession>
<accession>A0A3P7WQM2</accession>
<keyword evidence="3" id="KW-1185">Reference proteome</keyword>
<evidence type="ECO:0000313" key="2">
    <source>
        <dbReference type="EMBL" id="VDO63290.1"/>
    </source>
</evidence>
<dbReference type="Proteomes" id="UP000050761">
    <property type="component" value="Unassembled WGS sequence"/>
</dbReference>
<protein>
    <submittedName>
        <fullName evidence="4">EH domain-binding protein 1</fullName>
    </submittedName>
</protein>
<reference evidence="4" key="2">
    <citation type="submission" date="2019-09" db="UniProtKB">
        <authorList>
            <consortium name="WormBaseParasite"/>
        </authorList>
    </citation>
    <scope>IDENTIFICATION</scope>
</reference>
<sequence>MLCFCRILEAKEYEGVMVKGPQSELFTMDDLNEPFESELRIAEDPDRETPDEQNAFEAPSEANPAPNELELSNS</sequence>
<organism evidence="3 4">
    <name type="scientific">Heligmosomoides polygyrus</name>
    <name type="common">Parasitic roundworm</name>
    <dbReference type="NCBI Taxonomy" id="6339"/>
    <lineage>
        <taxon>Eukaryota</taxon>
        <taxon>Metazoa</taxon>
        <taxon>Ecdysozoa</taxon>
        <taxon>Nematoda</taxon>
        <taxon>Chromadorea</taxon>
        <taxon>Rhabditida</taxon>
        <taxon>Rhabditina</taxon>
        <taxon>Rhabditomorpha</taxon>
        <taxon>Strongyloidea</taxon>
        <taxon>Heligmosomidae</taxon>
        <taxon>Heligmosomoides</taxon>
    </lineage>
</organism>
<evidence type="ECO:0000313" key="4">
    <source>
        <dbReference type="WBParaSite" id="HPBE_0000506501-mRNA-1"/>
    </source>
</evidence>
<evidence type="ECO:0000256" key="1">
    <source>
        <dbReference type="SAM" id="MobiDB-lite"/>
    </source>
</evidence>
<name>A0A183FF30_HELPZ</name>
<feature type="region of interest" description="Disordered" evidence="1">
    <location>
        <begin position="42"/>
        <end position="74"/>
    </location>
</feature>
<dbReference type="AlphaFoldDB" id="A0A183FF30"/>